<feature type="domain" description="Glycine dehydrogenase C-terminal" evidence="1">
    <location>
        <begin position="1"/>
        <end position="29"/>
    </location>
</feature>
<dbReference type="EMBL" id="BARU01014248">
    <property type="protein sequence ID" value="GAH31812.1"/>
    <property type="molecule type" value="Genomic_DNA"/>
</dbReference>
<dbReference type="SUPFAM" id="SSF53383">
    <property type="entry name" value="PLP-dependent transferases"/>
    <property type="match status" value="1"/>
</dbReference>
<accession>X1EGS6</accession>
<sequence length="62" mass="7216">MIEPTETENKETLDMFIKAMKQIAKESDKNPEILKSAPHKTPIKRLDEVKAARDLILKYNFD</sequence>
<dbReference type="InterPro" id="IPR049316">
    <property type="entry name" value="GDC-P_C"/>
</dbReference>
<dbReference type="Gene3D" id="3.90.1150.10">
    <property type="entry name" value="Aspartate Aminotransferase, domain 1"/>
    <property type="match status" value="1"/>
</dbReference>
<dbReference type="InterPro" id="IPR015424">
    <property type="entry name" value="PyrdxlP-dep_Trfase"/>
</dbReference>
<organism evidence="2">
    <name type="scientific">marine sediment metagenome</name>
    <dbReference type="NCBI Taxonomy" id="412755"/>
    <lineage>
        <taxon>unclassified sequences</taxon>
        <taxon>metagenomes</taxon>
        <taxon>ecological metagenomes</taxon>
    </lineage>
</organism>
<reference evidence="2" key="1">
    <citation type="journal article" date="2014" name="Front. Microbiol.">
        <title>High frequency of phylogenetically diverse reductive dehalogenase-homologous genes in deep subseafloor sedimentary metagenomes.</title>
        <authorList>
            <person name="Kawai M."/>
            <person name="Futagami T."/>
            <person name="Toyoda A."/>
            <person name="Takaki Y."/>
            <person name="Nishi S."/>
            <person name="Hori S."/>
            <person name="Arai W."/>
            <person name="Tsubouchi T."/>
            <person name="Morono Y."/>
            <person name="Uchiyama I."/>
            <person name="Ito T."/>
            <person name="Fujiyama A."/>
            <person name="Inagaki F."/>
            <person name="Takami H."/>
        </authorList>
    </citation>
    <scope>NUCLEOTIDE SEQUENCE</scope>
    <source>
        <strain evidence="2">Expedition CK06-06</strain>
    </source>
</reference>
<evidence type="ECO:0000313" key="2">
    <source>
        <dbReference type="EMBL" id="GAH31812.1"/>
    </source>
</evidence>
<evidence type="ECO:0000259" key="1">
    <source>
        <dbReference type="Pfam" id="PF21478"/>
    </source>
</evidence>
<proteinExistence type="predicted"/>
<name>X1EGS6_9ZZZZ</name>
<comment type="caution">
    <text evidence="2">The sequence shown here is derived from an EMBL/GenBank/DDBJ whole genome shotgun (WGS) entry which is preliminary data.</text>
</comment>
<protein>
    <recommendedName>
        <fullName evidence="1">Glycine dehydrogenase C-terminal domain-containing protein</fullName>
    </recommendedName>
</protein>
<dbReference type="InterPro" id="IPR015422">
    <property type="entry name" value="PyrdxlP-dep_Trfase_small"/>
</dbReference>
<dbReference type="AlphaFoldDB" id="X1EGS6"/>
<gene>
    <name evidence="2" type="ORF">S03H2_25258</name>
</gene>
<dbReference type="Pfam" id="PF21478">
    <property type="entry name" value="GcvP2_C"/>
    <property type="match status" value="1"/>
</dbReference>